<dbReference type="AlphaFoldDB" id="A0A8J3IWZ4"/>
<dbReference type="SUPFAM" id="SSF46689">
    <property type="entry name" value="Homeodomain-like"/>
    <property type="match status" value="1"/>
</dbReference>
<reference evidence="4" key="1">
    <citation type="submission" date="2020-10" db="EMBL/GenBank/DDBJ databases">
        <title>Taxonomic study of unclassified bacteria belonging to the class Ktedonobacteria.</title>
        <authorList>
            <person name="Yabe S."/>
            <person name="Wang C.M."/>
            <person name="Zheng Y."/>
            <person name="Sakai Y."/>
            <person name="Cavaletti L."/>
            <person name="Monciardini P."/>
            <person name="Donadio S."/>
        </authorList>
    </citation>
    <scope>NUCLEOTIDE SEQUENCE</scope>
    <source>
        <strain evidence="4">ID150040</strain>
    </source>
</reference>
<proteinExistence type="predicted"/>
<gene>
    <name evidence="4" type="ORF">KSF_076390</name>
</gene>
<keyword evidence="1 2" id="KW-0238">DNA-binding</keyword>
<dbReference type="InterPro" id="IPR001647">
    <property type="entry name" value="HTH_TetR"/>
</dbReference>
<sequence length="185" mass="20664">MSYDSAATRRRILDAAYVEFADRGFANARVNRIAAQAKANKQAIYLYFESKEGLFDAVLENRLGILADMVSFTPDNLTGYIGALFDYMVEHPNLLRLTHWKSLERPEATKQERESHLTKASELAEAVGVDPARGMDIFMLTLAMAQAWNTTATSIRESNGSHQTRLKQHREALIEAVTATVNALT</sequence>
<dbReference type="PROSITE" id="PS50977">
    <property type="entry name" value="HTH_TETR_2"/>
    <property type="match status" value="1"/>
</dbReference>
<dbReference type="PRINTS" id="PR00455">
    <property type="entry name" value="HTHTETR"/>
</dbReference>
<feature type="domain" description="HTH tetR-type" evidence="3">
    <location>
        <begin position="6"/>
        <end position="66"/>
    </location>
</feature>
<dbReference type="EMBL" id="BNJK01000001">
    <property type="protein sequence ID" value="GHO97591.1"/>
    <property type="molecule type" value="Genomic_DNA"/>
</dbReference>
<dbReference type="GO" id="GO:0003677">
    <property type="term" value="F:DNA binding"/>
    <property type="evidence" value="ECO:0007669"/>
    <property type="project" value="UniProtKB-UniRule"/>
</dbReference>
<dbReference type="PANTHER" id="PTHR30328:SF54">
    <property type="entry name" value="HTH-TYPE TRANSCRIPTIONAL REPRESSOR SCO4008"/>
    <property type="match status" value="1"/>
</dbReference>
<dbReference type="Pfam" id="PF17926">
    <property type="entry name" value="TetR_C_21"/>
    <property type="match status" value="1"/>
</dbReference>
<dbReference type="RefSeq" id="WP_220208124.1">
    <property type="nucleotide sequence ID" value="NZ_BNJK01000001.1"/>
</dbReference>
<dbReference type="PANTHER" id="PTHR30328">
    <property type="entry name" value="TRANSCRIPTIONAL REPRESSOR"/>
    <property type="match status" value="1"/>
</dbReference>
<organism evidence="4 5">
    <name type="scientific">Reticulibacter mediterranei</name>
    <dbReference type="NCBI Taxonomy" id="2778369"/>
    <lineage>
        <taxon>Bacteria</taxon>
        <taxon>Bacillati</taxon>
        <taxon>Chloroflexota</taxon>
        <taxon>Ktedonobacteria</taxon>
        <taxon>Ktedonobacterales</taxon>
        <taxon>Reticulibacteraceae</taxon>
        <taxon>Reticulibacter</taxon>
    </lineage>
</organism>
<comment type="caution">
    <text evidence="4">The sequence shown here is derived from an EMBL/GenBank/DDBJ whole genome shotgun (WGS) entry which is preliminary data.</text>
</comment>
<dbReference type="InterPro" id="IPR009057">
    <property type="entry name" value="Homeodomain-like_sf"/>
</dbReference>
<keyword evidence="5" id="KW-1185">Reference proteome</keyword>
<dbReference type="Gene3D" id="1.10.357.10">
    <property type="entry name" value="Tetracycline Repressor, domain 2"/>
    <property type="match status" value="1"/>
</dbReference>
<feature type="DNA-binding region" description="H-T-H motif" evidence="2">
    <location>
        <begin position="29"/>
        <end position="48"/>
    </location>
</feature>
<evidence type="ECO:0000313" key="5">
    <source>
        <dbReference type="Proteomes" id="UP000597444"/>
    </source>
</evidence>
<name>A0A8J3IWZ4_9CHLR</name>
<dbReference type="Pfam" id="PF00440">
    <property type="entry name" value="TetR_N"/>
    <property type="match status" value="1"/>
</dbReference>
<dbReference type="InterPro" id="IPR041467">
    <property type="entry name" value="Sco4008_C"/>
</dbReference>
<evidence type="ECO:0000259" key="3">
    <source>
        <dbReference type="PROSITE" id="PS50977"/>
    </source>
</evidence>
<protein>
    <submittedName>
        <fullName evidence="4">Putative TetR family regulatory protein</fullName>
    </submittedName>
</protein>
<dbReference type="SUPFAM" id="SSF48498">
    <property type="entry name" value="Tetracyclin repressor-like, C-terminal domain"/>
    <property type="match status" value="1"/>
</dbReference>
<evidence type="ECO:0000256" key="2">
    <source>
        <dbReference type="PROSITE-ProRule" id="PRU00335"/>
    </source>
</evidence>
<dbReference type="InterPro" id="IPR050109">
    <property type="entry name" value="HTH-type_TetR-like_transc_reg"/>
</dbReference>
<dbReference type="GO" id="GO:0006355">
    <property type="term" value="P:regulation of DNA-templated transcription"/>
    <property type="evidence" value="ECO:0007669"/>
    <property type="project" value="UniProtKB-ARBA"/>
</dbReference>
<dbReference type="Proteomes" id="UP000597444">
    <property type="component" value="Unassembled WGS sequence"/>
</dbReference>
<evidence type="ECO:0000313" key="4">
    <source>
        <dbReference type="EMBL" id="GHO97591.1"/>
    </source>
</evidence>
<dbReference type="InterPro" id="IPR036271">
    <property type="entry name" value="Tet_transcr_reg_TetR-rel_C_sf"/>
</dbReference>
<accession>A0A8J3IWZ4</accession>
<evidence type="ECO:0000256" key="1">
    <source>
        <dbReference type="ARBA" id="ARBA00023125"/>
    </source>
</evidence>